<name>A0ABY1KBY6_9BACL</name>
<keyword evidence="1" id="KW-0677">Repeat</keyword>
<feature type="domain" description="GLAA-B beta-barrel" evidence="4">
    <location>
        <begin position="59"/>
        <end position="126"/>
    </location>
</feature>
<gene>
    <name evidence="5" type="ORF">SAMN05421578_12011</name>
</gene>
<keyword evidence="2" id="KW-0378">Hydrolase</keyword>
<protein>
    <recommendedName>
        <fullName evidence="4">GLAA-B beta-barrel domain-containing protein</fullName>
    </recommendedName>
</protein>
<evidence type="ECO:0000313" key="6">
    <source>
        <dbReference type="Proteomes" id="UP000186666"/>
    </source>
</evidence>
<evidence type="ECO:0000259" key="4">
    <source>
        <dbReference type="Pfam" id="PF23764"/>
    </source>
</evidence>
<dbReference type="RefSeq" id="WP_068590542.1">
    <property type="nucleotide sequence ID" value="NZ_FTNK01000020.1"/>
</dbReference>
<keyword evidence="6" id="KW-1185">Reference proteome</keyword>
<evidence type="ECO:0000313" key="5">
    <source>
        <dbReference type="EMBL" id="SIR57945.1"/>
    </source>
</evidence>
<evidence type="ECO:0000256" key="3">
    <source>
        <dbReference type="ARBA" id="ARBA00023295"/>
    </source>
</evidence>
<dbReference type="Pfam" id="PF23764">
    <property type="entry name" value="Beta-barrel_GLAA-B_II"/>
    <property type="match status" value="1"/>
</dbReference>
<dbReference type="InterPro" id="IPR056441">
    <property type="entry name" value="Beta-barrel_GLAA-B_II"/>
</dbReference>
<evidence type="ECO:0000256" key="2">
    <source>
        <dbReference type="ARBA" id="ARBA00022801"/>
    </source>
</evidence>
<reference evidence="5 6" key="1">
    <citation type="submission" date="2017-01" db="EMBL/GenBank/DDBJ databases">
        <authorList>
            <person name="Varghese N."/>
            <person name="Submissions S."/>
        </authorList>
    </citation>
    <scope>NUCLEOTIDE SEQUENCE [LARGE SCALE GENOMIC DNA]</scope>
    <source>
        <strain evidence="5 6">ATCC 23464</strain>
    </source>
</reference>
<comment type="caution">
    <text evidence="5">The sequence shown here is derived from an EMBL/GenBank/DDBJ whole genome shotgun (WGS) entry which is preliminary data.</text>
</comment>
<dbReference type="Proteomes" id="UP000186666">
    <property type="component" value="Unassembled WGS sequence"/>
</dbReference>
<evidence type="ECO:0000256" key="1">
    <source>
        <dbReference type="ARBA" id="ARBA00022737"/>
    </source>
</evidence>
<accession>A0ABY1KBY6</accession>
<proteinExistence type="predicted"/>
<keyword evidence="3" id="KW-0326">Glycosidase</keyword>
<sequence length="160" mass="18069">MAPRPETGRTVAAFADFLHISGCRGKVAILNSHFEGAHDDAINVHGTHLRIIDQPAPNQVLVRFMHGQSYGFDAFFPGDVIDFVRSSSLTVYARYTVKTVDFINPREILLTLEQTVEDYIETGDVIENETWTPEVEIRNNYFARVPTCGILVSTRREVRT</sequence>
<organism evidence="5 6">
    <name type="scientific">Paenibacillus macquariensis</name>
    <dbReference type="NCBI Taxonomy" id="948756"/>
    <lineage>
        <taxon>Bacteria</taxon>
        <taxon>Bacillati</taxon>
        <taxon>Bacillota</taxon>
        <taxon>Bacilli</taxon>
        <taxon>Bacillales</taxon>
        <taxon>Paenibacillaceae</taxon>
        <taxon>Paenibacillus</taxon>
    </lineage>
</organism>
<dbReference type="EMBL" id="FTNK01000020">
    <property type="protein sequence ID" value="SIR57945.1"/>
    <property type="molecule type" value="Genomic_DNA"/>
</dbReference>